<evidence type="ECO:0000256" key="1">
    <source>
        <dbReference type="SAM" id="MobiDB-lite"/>
    </source>
</evidence>
<sequence>MLLPVTINATQHQVKLQYFRYDIVFPSSNTDGYTLIILDMAAENYGNPTEQQLNDINDIIAPFLDDTNEEKIEDLSLYTVEPDVQFEVFDLKDIYDKVQKKTAEGSEQRIANGVVNMAATATAQISAVRVFVRRNEKAALKTNDRIGTVELPVTAVKTDSEDFNKTRFSVNLDSVYKNEDGSYVYWLDRVEVEERNIWELAIYVELIDGTQKTFLSKTFRIRTKPRPSAKKSEPSAESTAGQAFNTMNDSQRNEASPPPMLYQESDPLFGPSGNKRKRSSPSVGSYGAVQSPFSIQSGPAASPLSANGNAGYAQSVNSNDVILTDYLEAQRAQIQHLKVQKMISSPNADIAYHLKLEGPYYRNHNLEEGDVMGFFQNKTTGETEISRLTPSNAREARMAGVISRSAYLHGNVPVEGIERTDTVCVIGIVKVKVAGPVQNGERIYASFDVAGVGIPETQIPLRPSGGISPILLGQALESSQSSKLDTIHPVKCFVSVVLGIQSREVSHAVDNVQRHMQRKIADAIRLEKRKFYKGILWKGSIVILFLVLLTYFLYEIFCPGSLFRYWLCKRGSIPNHEMWFTYHTFDEQTPRVHGVEFEWPVLKRKLHLEFKKKNASGMRYYLNLDRCAYGGVVAVASLIDHKKQVRGAEIFSTNSSCDVALYEFDGDWRPYKTGRNFVCKP</sequence>
<feature type="region of interest" description="Disordered" evidence="1">
    <location>
        <begin position="223"/>
        <end position="287"/>
    </location>
</feature>
<protein>
    <submittedName>
        <fullName evidence="4">Uncharacterized protein LOC116290795</fullName>
    </submittedName>
</protein>
<feature type="compositionally biased region" description="Polar residues" evidence="1">
    <location>
        <begin position="235"/>
        <end position="254"/>
    </location>
</feature>
<dbReference type="OrthoDB" id="5959030at2759"/>
<dbReference type="RefSeq" id="XP_031553759.1">
    <property type="nucleotide sequence ID" value="XM_031697899.1"/>
</dbReference>
<evidence type="ECO:0000313" key="3">
    <source>
        <dbReference type="Proteomes" id="UP000515163"/>
    </source>
</evidence>
<keyword evidence="2" id="KW-0472">Membrane</keyword>
<dbReference type="KEGG" id="aten:116290795"/>
<dbReference type="InParanoid" id="A0A6P8HBD5"/>
<keyword evidence="2" id="KW-0812">Transmembrane</keyword>
<organism evidence="3 4">
    <name type="scientific">Actinia tenebrosa</name>
    <name type="common">Australian red waratah sea anemone</name>
    <dbReference type="NCBI Taxonomy" id="6105"/>
    <lineage>
        <taxon>Eukaryota</taxon>
        <taxon>Metazoa</taxon>
        <taxon>Cnidaria</taxon>
        <taxon>Anthozoa</taxon>
        <taxon>Hexacorallia</taxon>
        <taxon>Actiniaria</taxon>
        <taxon>Actiniidae</taxon>
        <taxon>Actinia</taxon>
    </lineage>
</organism>
<proteinExistence type="predicted"/>
<name>A0A6P8HBD5_ACTTE</name>
<keyword evidence="2" id="KW-1133">Transmembrane helix</keyword>
<evidence type="ECO:0000256" key="2">
    <source>
        <dbReference type="SAM" id="Phobius"/>
    </source>
</evidence>
<gene>
    <name evidence="4" type="primary">LOC116290795</name>
</gene>
<dbReference type="AlphaFoldDB" id="A0A6P8HBD5"/>
<reference evidence="4" key="1">
    <citation type="submission" date="2025-08" db="UniProtKB">
        <authorList>
            <consortium name="RefSeq"/>
        </authorList>
    </citation>
    <scope>IDENTIFICATION</scope>
    <source>
        <tissue evidence="4">Tentacle</tissue>
    </source>
</reference>
<evidence type="ECO:0000313" key="4">
    <source>
        <dbReference type="RefSeq" id="XP_031553759.1"/>
    </source>
</evidence>
<keyword evidence="3" id="KW-1185">Reference proteome</keyword>
<accession>A0A6P8HBD5</accession>
<dbReference type="GeneID" id="116290795"/>
<dbReference type="Proteomes" id="UP000515163">
    <property type="component" value="Unplaced"/>
</dbReference>
<feature type="transmembrane region" description="Helical" evidence="2">
    <location>
        <begin position="535"/>
        <end position="554"/>
    </location>
</feature>